<dbReference type="EMBL" id="BQKE01000001">
    <property type="protein sequence ID" value="GJM61998.1"/>
    <property type="molecule type" value="Genomic_DNA"/>
</dbReference>
<dbReference type="InterPro" id="IPR050194">
    <property type="entry name" value="Glycosyltransferase_grp1"/>
</dbReference>
<dbReference type="Proteomes" id="UP001310022">
    <property type="component" value="Unassembled WGS sequence"/>
</dbReference>
<dbReference type="AlphaFoldDB" id="A0AAN4VZV3"/>
<accession>A0AAN4VZV3</accession>
<dbReference type="PANTHER" id="PTHR45947:SF3">
    <property type="entry name" value="SULFOQUINOVOSYL TRANSFERASE SQD2"/>
    <property type="match status" value="1"/>
</dbReference>
<name>A0AAN4VZV3_9BACT</name>
<feature type="domain" description="Glycosyl transferase family 1" evidence="1">
    <location>
        <begin position="198"/>
        <end position="333"/>
    </location>
</feature>
<evidence type="ECO:0000313" key="3">
    <source>
        <dbReference type="Proteomes" id="UP001310022"/>
    </source>
</evidence>
<evidence type="ECO:0000313" key="2">
    <source>
        <dbReference type="EMBL" id="GJM61998.1"/>
    </source>
</evidence>
<dbReference type="SUPFAM" id="SSF53756">
    <property type="entry name" value="UDP-Glycosyltransferase/glycogen phosphorylase"/>
    <property type="match status" value="1"/>
</dbReference>
<dbReference type="CDD" id="cd03804">
    <property type="entry name" value="GT4_WbaZ-like"/>
    <property type="match status" value="1"/>
</dbReference>
<dbReference type="Gene3D" id="3.40.50.2000">
    <property type="entry name" value="Glycogen Phosphorylase B"/>
    <property type="match status" value="2"/>
</dbReference>
<dbReference type="PANTHER" id="PTHR45947">
    <property type="entry name" value="SULFOQUINOVOSYL TRANSFERASE SQD2"/>
    <property type="match status" value="1"/>
</dbReference>
<evidence type="ECO:0000259" key="1">
    <source>
        <dbReference type="Pfam" id="PF00534"/>
    </source>
</evidence>
<proteinExistence type="predicted"/>
<keyword evidence="3" id="KW-1185">Reference proteome</keyword>
<protein>
    <recommendedName>
        <fullName evidence="1">Glycosyl transferase family 1 domain-containing protein</fullName>
    </recommendedName>
</protein>
<dbReference type="GO" id="GO:0016757">
    <property type="term" value="F:glycosyltransferase activity"/>
    <property type="evidence" value="ECO:0007669"/>
    <property type="project" value="InterPro"/>
</dbReference>
<dbReference type="InterPro" id="IPR001296">
    <property type="entry name" value="Glyco_trans_1"/>
</dbReference>
<reference evidence="2 3" key="1">
    <citation type="submission" date="2021-12" db="EMBL/GenBank/DDBJ databases">
        <title>Genome sequencing of bacteria with rrn-lacking chromosome and rrn-plasmid.</title>
        <authorList>
            <person name="Anda M."/>
            <person name="Iwasaki W."/>
        </authorList>
    </citation>
    <scope>NUCLEOTIDE SEQUENCE [LARGE SCALE GENOMIC DNA]</scope>
    <source>
        <strain evidence="2 3">NBRC 15940</strain>
    </source>
</reference>
<dbReference type="Pfam" id="PF00534">
    <property type="entry name" value="Glycos_transf_1"/>
    <property type="match status" value="1"/>
</dbReference>
<organism evidence="2 3">
    <name type="scientific">Persicobacter diffluens</name>
    <dbReference type="NCBI Taxonomy" id="981"/>
    <lineage>
        <taxon>Bacteria</taxon>
        <taxon>Pseudomonadati</taxon>
        <taxon>Bacteroidota</taxon>
        <taxon>Cytophagia</taxon>
        <taxon>Cytophagales</taxon>
        <taxon>Persicobacteraceae</taxon>
        <taxon>Persicobacter</taxon>
    </lineage>
</organism>
<gene>
    <name evidence="2" type="ORF">PEDI_25500</name>
</gene>
<sequence>MKVAIIHDWLVTLGGAEKVLQAILKIYPHADIFTLVAKDDLLEQIGVNKERVTTSFIQRFPKATSKWRSYLPFFPLAIEQFDLSAYDLVLSSSFCVAKGVLTNSEQLHITYCHSPVRYAWDLHYQYLRESGLDKGLKGWLAKYLLHRLRNWDALTAPRVDHFISNSNYIGRRIKRVYGREATTIYPNVAVEDFELQESKGDFYFTCSRMVPYKKIDLIVEAFSQMPDKRLVVIGDGPDFDKIKAKAGENVDLLGFQSFEVLKDHMKRAKAFVFAADEDFGIVPVEAQASGTPVLAYGKGGSLETVKEGETGLFFAEQHATSIRECVLTFEKNQSQFVAKDIRLHAEKFSEDRFIQELKKFIDEKLANR</sequence>
<comment type="caution">
    <text evidence="2">The sequence shown here is derived from an EMBL/GenBank/DDBJ whole genome shotgun (WGS) entry which is preliminary data.</text>
</comment>